<reference evidence="1 2" key="1">
    <citation type="submission" date="2018-06" db="EMBL/GenBank/DDBJ databases">
        <authorList>
            <consortium name="Pathogen Informatics"/>
            <person name="Doyle S."/>
        </authorList>
    </citation>
    <scope>NUCLEOTIDE SEQUENCE [LARGE SCALE GENOMIC DNA]</scope>
    <source>
        <strain evidence="1 2">NCTC6385</strain>
    </source>
</reference>
<name>A0A7D8ISK6_SALER</name>
<dbReference type="Proteomes" id="UP000254463">
    <property type="component" value="Unassembled WGS sequence"/>
</dbReference>
<gene>
    <name evidence="1" type="ORF">NCTC6385_02750</name>
</gene>
<dbReference type="EMBL" id="UGWV01000002">
    <property type="protein sequence ID" value="SUF95783.1"/>
    <property type="molecule type" value="Genomic_DNA"/>
</dbReference>
<proteinExistence type="predicted"/>
<keyword evidence="1" id="KW-0808">Transferase</keyword>
<dbReference type="GO" id="GO:0016740">
    <property type="term" value="F:transferase activity"/>
    <property type="evidence" value="ECO:0007669"/>
    <property type="project" value="UniProtKB-KW"/>
</dbReference>
<evidence type="ECO:0000313" key="2">
    <source>
        <dbReference type="Proteomes" id="UP000254463"/>
    </source>
</evidence>
<dbReference type="AlphaFoldDB" id="A0A7D8ISK6"/>
<sequence>MLTEKYDFRITDQMTIPLRPHWIANDSYREKCKMLVLNRSKGEMADVFLP</sequence>
<organism evidence="1 2">
    <name type="scientific">Salmonella enterica</name>
    <name type="common">Salmonella choleraesuis</name>
    <dbReference type="NCBI Taxonomy" id="28901"/>
    <lineage>
        <taxon>Bacteria</taxon>
        <taxon>Pseudomonadati</taxon>
        <taxon>Pseudomonadota</taxon>
        <taxon>Gammaproteobacteria</taxon>
        <taxon>Enterobacterales</taxon>
        <taxon>Enterobacteriaceae</taxon>
        <taxon>Salmonella</taxon>
    </lineage>
</organism>
<evidence type="ECO:0000313" key="1">
    <source>
        <dbReference type="EMBL" id="SUF95783.1"/>
    </source>
</evidence>
<protein>
    <submittedName>
        <fullName evidence="1">S-adenosylmethionine tRNA ribosyltransferase</fullName>
    </submittedName>
</protein>
<accession>A0A7D8ISK6</accession>